<dbReference type="EMBL" id="LNGE01000029">
    <property type="protein sequence ID" value="KYC45125.1"/>
    <property type="molecule type" value="Genomic_DNA"/>
</dbReference>
<comment type="caution">
    <text evidence="2">The sequence shown here is derived from an EMBL/GenBank/DDBJ whole genome shotgun (WGS) entry which is preliminary data.</text>
</comment>
<accession>A0A150IQ48</accession>
<accession>A0A150IK25</accession>
<evidence type="ECO:0000313" key="3">
    <source>
        <dbReference type="EMBL" id="KYC47169.1"/>
    </source>
</evidence>
<evidence type="ECO:0000313" key="4">
    <source>
        <dbReference type="EMBL" id="KYC49961.1"/>
    </source>
</evidence>
<gene>
    <name evidence="2" type="ORF">APG10_01136</name>
    <name evidence="3" type="ORF">APG11_01378</name>
    <name evidence="4" type="ORF">APG12_01135</name>
</gene>
<name>A0A150IK25_9EURY</name>
<organism evidence="2 6">
    <name type="scientific">Candidatus Methanofastidiosum methylothiophilum</name>
    <dbReference type="NCBI Taxonomy" id="1705564"/>
    <lineage>
        <taxon>Archaea</taxon>
        <taxon>Methanobacteriati</taxon>
        <taxon>Methanobacteriota</taxon>
        <taxon>Stenosarchaea group</taxon>
        <taxon>Candidatus Methanofastidiosia</taxon>
        <taxon>Candidatus Methanofastidiosales</taxon>
        <taxon>Candidatus Methanofastidiosaceae</taxon>
        <taxon>Candidatus Methanofastidiosum</taxon>
    </lineage>
</organism>
<evidence type="ECO:0000313" key="2">
    <source>
        <dbReference type="EMBL" id="KYC45125.1"/>
    </source>
</evidence>
<reference evidence="5 6" key="1">
    <citation type="journal article" date="2016" name="ISME J.">
        <title>Chasing the elusive Euryarchaeota class WSA2: genomes reveal a uniquely fastidious methyl-reducing methanogen.</title>
        <authorList>
            <person name="Nobu M.K."/>
            <person name="Narihiro T."/>
            <person name="Kuroda K."/>
            <person name="Mei R."/>
            <person name="Liu W.T."/>
        </authorList>
    </citation>
    <scope>NUCLEOTIDE SEQUENCE [LARGE SCALE GENOMIC DNA]</scope>
    <source>
        <strain evidence="2">B03fssc0709_Meth_Bin005</strain>
        <strain evidence="3">B15fssc0709_Meth_Bin003</strain>
        <strain evidence="4">BMIXfssc0709_Meth_Bin006</strain>
    </source>
</reference>
<protein>
    <recommendedName>
        <fullName evidence="1">HTH marR-type domain-containing protein</fullName>
    </recommendedName>
</protein>
<dbReference type="EMBL" id="LNGF01000031">
    <property type="protein sequence ID" value="KYC47169.1"/>
    <property type="molecule type" value="Genomic_DNA"/>
</dbReference>
<dbReference type="SUPFAM" id="SSF46785">
    <property type="entry name" value="Winged helix' DNA-binding domain"/>
    <property type="match status" value="1"/>
</dbReference>
<dbReference type="AlphaFoldDB" id="A0A150IK25"/>
<evidence type="ECO:0000313" key="5">
    <source>
        <dbReference type="Proteomes" id="UP000091929"/>
    </source>
</evidence>
<dbReference type="Proteomes" id="UP000092403">
    <property type="component" value="Unassembled WGS sequence"/>
</dbReference>
<dbReference type="Proteomes" id="UP000091929">
    <property type="component" value="Unassembled WGS sequence"/>
</dbReference>
<evidence type="ECO:0000313" key="6">
    <source>
        <dbReference type="Proteomes" id="UP000092401"/>
    </source>
</evidence>
<dbReference type="Gene3D" id="1.10.10.10">
    <property type="entry name" value="Winged helix-like DNA-binding domain superfamily/Winged helix DNA-binding domain"/>
    <property type="match status" value="1"/>
</dbReference>
<dbReference type="InterPro" id="IPR036388">
    <property type="entry name" value="WH-like_DNA-bd_sf"/>
</dbReference>
<dbReference type="InterPro" id="IPR000835">
    <property type="entry name" value="HTH_MarR-typ"/>
</dbReference>
<accession>A0A150IY85</accession>
<dbReference type="EMBL" id="LNJC01000022">
    <property type="protein sequence ID" value="KYC49961.1"/>
    <property type="molecule type" value="Genomic_DNA"/>
</dbReference>
<dbReference type="SMART" id="SM00347">
    <property type="entry name" value="HTH_MARR"/>
    <property type="match status" value="1"/>
</dbReference>
<evidence type="ECO:0000259" key="1">
    <source>
        <dbReference type="SMART" id="SM00347"/>
    </source>
</evidence>
<feature type="domain" description="HTH marR-type" evidence="1">
    <location>
        <begin position="2"/>
        <end position="99"/>
    </location>
</feature>
<proteinExistence type="predicted"/>
<dbReference type="Proteomes" id="UP000092401">
    <property type="component" value="Unassembled WGS sequence"/>
</dbReference>
<sequence length="179" mass="21522">MDDLKELFFNRKTVEILLSMLEEEKPRYPKVIAEEVGSIYPHVFNILKELESLGLVESYKEGRIRFIRLTTEGRKITEKFQDIYSDLDSFEQKFSEERKREDAIAIKRFSETIQVIEQRLLSETLDKRDSFKEVLKLSKLRTELERTNFRSDTDIEEKNKLLKRIYYIEEKAKLLLIKF</sequence>
<dbReference type="InterPro" id="IPR036390">
    <property type="entry name" value="WH_DNA-bd_sf"/>
</dbReference>
<dbReference type="GO" id="GO:0003700">
    <property type="term" value="F:DNA-binding transcription factor activity"/>
    <property type="evidence" value="ECO:0007669"/>
    <property type="project" value="InterPro"/>
</dbReference>